<evidence type="ECO:0000313" key="4">
    <source>
        <dbReference type="EnsemblPlants" id="Kaladp0042s0147.1.v1.1.CDS.1"/>
    </source>
</evidence>
<dbReference type="InterPro" id="IPR038538">
    <property type="entry name" value="MTERF_sf"/>
</dbReference>
<dbReference type="AlphaFoldDB" id="A0A7N0TQ04"/>
<organism evidence="4 5">
    <name type="scientific">Kalanchoe fedtschenkoi</name>
    <name type="common">Lavender scallops</name>
    <name type="synonym">South American air plant</name>
    <dbReference type="NCBI Taxonomy" id="63787"/>
    <lineage>
        <taxon>Eukaryota</taxon>
        <taxon>Viridiplantae</taxon>
        <taxon>Streptophyta</taxon>
        <taxon>Embryophyta</taxon>
        <taxon>Tracheophyta</taxon>
        <taxon>Spermatophyta</taxon>
        <taxon>Magnoliopsida</taxon>
        <taxon>eudicotyledons</taxon>
        <taxon>Gunneridae</taxon>
        <taxon>Pentapetalae</taxon>
        <taxon>Saxifragales</taxon>
        <taxon>Crassulaceae</taxon>
        <taxon>Kalanchoe</taxon>
    </lineage>
</organism>
<dbReference type="Pfam" id="PF02536">
    <property type="entry name" value="mTERF"/>
    <property type="match status" value="1"/>
</dbReference>
<dbReference type="Gramene" id="Kaladp0042s0147.1.v1.1">
    <property type="protein sequence ID" value="Kaladp0042s0147.1.v1.1.CDS.1"/>
    <property type="gene ID" value="Kaladp0042s0147.v1.1"/>
</dbReference>
<dbReference type="SMART" id="SM00733">
    <property type="entry name" value="Mterf"/>
    <property type="match status" value="6"/>
</dbReference>
<dbReference type="GO" id="GO:0006353">
    <property type="term" value="P:DNA-templated transcription termination"/>
    <property type="evidence" value="ECO:0007669"/>
    <property type="project" value="UniProtKB-KW"/>
</dbReference>
<dbReference type="EnsemblPlants" id="Kaladp0042s0147.1.v1.1">
    <property type="protein sequence ID" value="Kaladp0042s0147.1.v1.1.CDS.1"/>
    <property type="gene ID" value="Kaladp0042s0147.v1.1"/>
</dbReference>
<evidence type="ECO:0000256" key="2">
    <source>
        <dbReference type="ARBA" id="ARBA00022472"/>
    </source>
</evidence>
<accession>A0A7N0TQ04</accession>
<dbReference type="GO" id="GO:0003676">
    <property type="term" value="F:nucleic acid binding"/>
    <property type="evidence" value="ECO:0007669"/>
    <property type="project" value="InterPro"/>
</dbReference>
<evidence type="ECO:0000256" key="1">
    <source>
        <dbReference type="ARBA" id="ARBA00007692"/>
    </source>
</evidence>
<dbReference type="InterPro" id="IPR003690">
    <property type="entry name" value="MTERF"/>
</dbReference>
<keyword evidence="3" id="KW-0809">Transit peptide</keyword>
<keyword evidence="2" id="KW-0804">Transcription</keyword>
<keyword evidence="5" id="KW-1185">Reference proteome</keyword>
<dbReference type="OMA" id="AMEPNID"/>
<dbReference type="Proteomes" id="UP000594263">
    <property type="component" value="Unplaced"/>
</dbReference>
<comment type="similarity">
    <text evidence="1">Belongs to the mTERF family.</text>
</comment>
<dbReference type="PANTHER" id="PTHR13068:SF31">
    <property type="entry name" value="TRANSCRIPTION TERMINATION FACTOR MTERF2, CHLOROPLASTIC-LIKE"/>
    <property type="match status" value="1"/>
</dbReference>
<evidence type="ECO:0008006" key="6">
    <source>
        <dbReference type="Google" id="ProtNLM"/>
    </source>
</evidence>
<protein>
    <recommendedName>
        <fullName evidence="6">Mitochondrial transcription termination factor</fullName>
    </recommendedName>
</protein>
<keyword evidence="2" id="KW-0805">Transcription regulation</keyword>
<proteinExistence type="inferred from homology"/>
<reference evidence="4" key="1">
    <citation type="submission" date="2021-01" db="UniProtKB">
        <authorList>
            <consortium name="EnsemblPlants"/>
        </authorList>
    </citation>
    <scope>IDENTIFICATION</scope>
</reference>
<evidence type="ECO:0000313" key="5">
    <source>
        <dbReference type="Proteomes" id="UP000594263"/>
    </source>
</evidence>
<name>A0A7N0TQ04_KALFE</name>
<dbReference type="Gene3D" id="1.25.70.10">
    <property type="entry name" value="Transcription termination factor 3, mitochondrial"/>
    <property type="match status" value="1"/>
</dbReference>
<evidence type="ECO:0000256" key="3">
    <source>
        <dbReference type="ARBA" id="ARBA00022946"/>
    </source>
</evidence>
<dbReference type="PANTHER" id="PTHR13068">
    <property type="entry name" value="CGI-12 PROTEIN-RELATED"/>
    <property type="match status" value="1"/>
</dbReference>
<sequence length="389" mass="43188">MSSVRFRLSIPFDSLLKRFFATRVCVSDSASLHSTAANHLIHSYGLPPESAFAVAAKLSLNDKKLANSDSVVGVFKAYDFTAAQIAHLILTRPSTLAARVTTLRPKLQFLRENGFTGTHLTRLIVTSPAILGKGVTCDLQPCLEFLKKMLGTQENVVAAVMRSTQALTYGLCKNMQPNIDMMMAQGVPLSVISKCIMTQPRTLMQKPERVVHATAKVTNVLGISPTAPMFIHATRAVLSMSQATWDRKMEFFKSLGWSEKDIVSVLTHHPLCVSGSEEKIRTSWNFFINEVKYDLSTIVANPKFLMYGLETRVRPRFNVFKILKSMGLVNQKLQFSYVLSKNEKDFVEIYILPHQKLAPQLMYILSGAAPAVVGKVKKCTKAQRAEAAS</sequence>
<dbReference type="FunFam" id="1.25.70.10:FF:000001">
    <property type="entry name" value="Mitochondrial transcription termination factor-like"/>
    <property type="match status" value="1"/>
</dbReference>
<keyword evidence="2" id="KW-0806">Transcription termination</keyword>